<keyword evidence="14" id="KW-1185">Reference proteome</keyword>
<proteinExistence type="predicted"/>
<keyword evidence="10 11" id="KW-0458">Lysosome</keyword>
<evidence type="ECO:0000256" key="4">
    <source>
        <dbReference type="ARBA" id="ARBA00012936"/>
    </source>
</evidence>
<dbReference type="Proteomes" id="UP000277928">
    <property type="component" value="Unassembled WGS sequence"/>
</dbReference>
<evidence type="ECO:0000256" key="6">
    <source>
        <dbReference type="ARBA" id="ARBA00022753"/>
    </source>
</evidence>
<sequence>MGDVNEYDHNEHSPLLNNERSIVTPNYEGAESQGAETVISDEPEGFVSHEEEHHTQIQQAEASRHTGPTVTCRVCSASIVIEGKTRQHVVKCDNCNEATPIRAAPPGKKYVRCPCNCLLLCKASSNRIACPRVNCRRVITLGGSAPVGTAVRAPTGTCRVLCAHCQEIFMFNTLNVTVAKCPHCQKISSVGRDYARNRAVFFLVCSLLFLITAAGLIVGTWQLAKTAPFIYPIWAFVIAISLFFSFRFVYFMKLKTSTVISPL</sequence>
<comment type="function">
    <text evidence="11">Catalyzes the hydrolysis of phosphatidylinositol-4,5-bisphosphate (PtdIns-4,5-P2) to phosphatidylinositol-4-phosphate (PtdIns-4-P).</text>
</comment>
<evidence type="ECO:0000256" key="7">
    <source>
        <dbReference type="ARBA" id="ARBA00022801"/>
    </source>
</evidence>
<keyword evidence="9 11" id="KW-0472">Membrane</keyword>
<dbReference type="GO" id="GO:0034597">
    <property type="term" value="F:phosphatidylinositol-4,5-bisphosphate 4-phosphatase activity"/>
    <property type="evidence" value="ECO:0007669"/>
    <property type="project" value="UniProtKB-EC"/>
</dbReference>
<dbReference type="STRING" id="42156.A0A3P6SK64"/>
<dbReference type="PANTHER" id="PTHR21014:SF6">
    <property type="entry name" value="PHOSPHATIDYLINOSITOL-4,5-BISPHOSPHATE 4-PHOSPHATASE"/>
    <property type="match status" value="1"/>
</dbReference>
<dbReference type="InterPro" id="IPR019178">
    <property type="entry name" value="PtdIns-P2-Ptase"/>
</dbReference>
<evidence type="ECO:0000256" key="11">
    <source>
        <dbReference type="RuleBase" id="RU365008"/>
    </source>
</evidence>
<keyword evidence="6 11" id="KW-0967">Endosome</keyword>
<dbReference type="AlphaFoldDB" id="A0A3P6SK64"/>
<keyword evidence="7 11" id="KW-0378">Hydrolase</keyword>
<dbReference type="EMBL" id="UYRX01000172">
    <property type="protein sequence ID" value="VDK76352.1"/>
    <property type="molecule type" value="Genomic_DNA"/>
</dbReference>
<dbReference type="GO" id="GO:0031902">
    <property type="term" value="C:late endosome membrane"/>
    <property type="evidence" value="ECO:0007669"/>
    <property type="project" value="UniProtKB-SubCell"/>
</dbReference>
<accession>A0A3P6SK64</accession>
<reference evidence="13 14" key="1">
    <citation type="submission" date="2018-08" db="EMBL/GenBank/DDBJ databases">
        <authorList>
            <person name="Laetsch R D."/>
            <person name="Stevens L."/>
            <person name="Kumar S."/>
            <person name="Blaxter L. M."/>
        </authorList>
    </citation>
    <scope>NUCLEOTIDE SEQUENCE [LARGE SCALE GENOMIC DNA]</scope>
</reference>
<name>A0A3P6SK64_LITSI</name>
<keyword evidence="8 11" id="KW-1133">Transmembrane helix</keyword>
<feature type="transmembrane region" description="Helical" evidence="11">
    <location>
        <begin position="199"/>
        <end position="223"/>
    </location>
</feature>
<comment type="subcellular location">
    <subcellularLocation>
        <location evidence="2 11">Late endosome membrane</location>
        <topology evidence="2 11">Multi-pass membrane protein</topology>
    </subcellularLocation>
    <subcellularLocation>
        <location evidence="3 11">Lysosome membrane</location>
        <topology evidence="3 11">Multi-pass membrane protein</topology>
    </subcellularLocation>
</comment>
<dbReference type="GO" id="GO:0030670">
    <property type="term" value="C:phagocytic vesicle membrane"/>
    <property type="evidence" value="ECO:0007669"/>
    <property type="project" value="TreeGrafter"/>
</dbReference>
<evidence type="ECO:0000256" key="12">
    <source>
        <dbReference type="SAM" id="MobiDB-lite"/>
    </source>
</evidence>
<dbReference type="OrthoDB" id="9939933at2759"/>
<evidence type="ECO:0000313" key="14">
    <source>
        <dbReference type="Proteomes" id="UP000277928"/>
    </source>
</evidence>
<evidence type="ECO:0000256" key="8">
    <source>
        <dbReference type="ARBA" id="ARBA00022989"/>
    </source>
</evidence>
<evidence type="ECO:0000256" key="3">
    <source>
        <dbReference type="ARBA" id="ARBA00004155"/>
    </source>
</evidence>
<dbReference type="EC" id="3.1.3.78" evidence="4 11"/>
<dbReference type="OMA" id="TIYWRCL"/>
<protein>
    <recommendedName>
        <fullName evidence="4 11">Phosphatidylinositol-4,5-bisphosphate 4-phosphatase</fullName>
        <ecNumber evidence="4 11">3.1.3.78</ecNumber>
    </recommendedName>
</protein>
<dbReference type="GO" id="GO:0046856">
    <property type="term" value="P:phosphatidylinositol dephosphorylation"/>
    <property type="evidence" value="ECO:0007669"/>
    <property type="project" value="InterPro"/>
</dbReference>
<feature type="transmembrane region" description="Helical" evidence="11">
    <location>
        <begin position="229"/>
        <end position="250"/>
    </location>
</feature>
<gene>
    <name evidence="13" type="ORF">NLS_LOCUS3261</name>
</gene>
<evidence type="ECO:0000313" key="13">
    <source>
        <dbReference type="EMBL" id="VDK76352.1"/>
    </source>
</evidence>
<dbReference type="Pfam" id="PF09788">
    <property type="entry name" value="Tmemb_55A"/>
    <property type="match status" value="1"/>
</dbReference>
<feature type="region of interest" description="Disordered" evidence="12">
    <location>
        <begin position="1"/>
        <end position="22"/>
    </location>
</feature>
<evidence type="ECO:0000256" key="10">
    <source>
        <dbReference type="ARBA" id="ARBA00023228"/>
    </source>
</evidence>
<comment type="catalytic activity">
    <reaction evidence="1 11">
        <text>a 1,2-diacyl-sn-glycero-3-phospho-(1D-myo-inositol-4,5-bisphosphate) + H2O = a 1,2-diacyl-sn-glycero-3-phospho-(1D-myo-inositol-5-phosphate) + phosphate</text>
        <dbReference type="Rhea" id="RHEA:25674"/>
        <dbReference type="ChEBI" id="CHEBI:15377"/>
        <dbReference type="ChEBI" id="CHEBI:43474"/>
        <dbReference type="ChEBI" id="CHEBI:57795"/>
        <dbReference type="ChEBI" id="CHEBI:58456"/>
        <dbReference type="EC" id="3.1.3.78"/>
    </reaction>
</comment>
<organism evidence="13 14">
    <name type="scientific">Litomosoides sigmodontis</name>
    <name type="common">Filarial nematode worm</name>
    <dbReference type="NCBI Taxonomy" id="42156"/>
    <lineage>
        <taxon>Eukaryota</taxon>
        <taxon>Metazoa</taxon>
        <taxon>Ecdysozoa</taxon>
        <taxon>Nematoda</taxon>
        <taxon>Chromadorea</taxon>
        <taxon>Rhabditida</taxon>
        <taxon>Spirurina</taxon>
        <taxon>Spiruromorpha</taxon>
        <taxon>Filarioidea</taxon>
        <taxon>Onchocercidae</taxon>
        <taxon>Litomosoides</taxon>
    </lineage>
</organism>
<dbReference type="GO" id="GO:0005886">
    <property type="term" value="C:plasma membrane"/>
    <property type="evidence" value="ECO:0007669"/>
    <property type="project" value="TreeGrafter"/>
</dbReference>
<keyword evidence="5 11" id="KW-0812">Transmembrane</keyword>
<dbReference type="PANTHER" id="PTHR21014">
    <property type="entry name" value="PHOSPHATIDYLINOSITOL-4,5-BISPHOSPHATE 4-PHOSPHATASE"/>
    <property type="match status" value="1"/>
</dbReference>
<evidence type="ECO:0000256" key="1">
    <source>
        <dbReference type="ARBA" id="ARBA00001261"/>
    </source>
</evidence>
<evidence type="ECO:0000256" key="2">
    <source>
        <dbReference type="ARBA" id="ARBA00004107"/>
    </source>
</evidence>
<evidence type="ECO:0000256" key="5">
    <source>
        <dbReference type="ARBA" id="ARBA00022692"/>
    </source>
</evidence>
<feature type="compositionally biased region" description="Basic and acidic residues" evidence="12">
    <location>
        <begin position="1"/>
        <end position="12"/>
    </location>
</feature>
<evidence type="ECO:0000256" key="9">
    <source>
        <dbReference type="ARBA" id="ARBA00023136"/>
    </source>
</evidence>
<dbReference type="GO" id="GO:0005765">
    <property type="term" value="C:lysosomal membrane"/>
    <property type="evidence" value="ECO:0007669"/>
    <property type="project" value="UniProtKB-SubCell"/>
</dbReference>